<accession>A0AAW0JVZ0</accession>
<proteinExistence type="predicted"/>
<dbReference type="AlphaFoldDB" id="A0AAW0JVZ0"/>
<protein>
    <submittedName>
        <fullName evidence="1">Uncharacterized protein</fullName>
    </submittedName>
</protein>
<evidence type="ECO:0000313" key="1">
    <source>
        <dbReference type="EMBL" id="KAK7830874.1"/>
    </source>
</evidence>
<evidence type="ECO:0000313" key="2">
    <source>
        <dbReference type="Proteomes" id="UP001488838"/>
    </source>
</evidence>
<comment type="caution">
    <text evidence="1">The sequence shown here is derived from an EMBL/GenBank/DDBJ whole genome shotgun (WGS) entry which is preliminary data.</text>
</comment>
<name>A0AAW0JVZ0_MYOGA</name>
<reference evidence="1 2" key="1">
    <citation type="journal article" date="2023" name="bioRxiv">
        <title>Conserved and derived expression patterns and positive selection on dental genes reveal complex evolutionary context of ever-growing rodent molars.</title>
        <authorList>
            <person name="Calamari Z.T."/>
            <person name="Song A."/>
            <person name="Cohen E."/>
            <person name="Akter M."/>
            <person name="Roy R.D."/>
            <person name="Hallikas O."/>
            <person name="Christensen M.M."/>
            <person name="Li P."/>
            <person name="Marangoni P."/>
            <person name="Jernvall J."/>
            <person name="Klein O.D."/>
        </authorList>
    </citation>
    <scope>NUCLEOTIDE SEQUENCE [LARGE SCALE GENOMIC DNA]</scope>
    <source>
        <strain evidence="1">V071</strain>
    </source>
</reference>
<dbReference type="EMBL" id="JBBHLL010000016">
    <property type="protein sequence ID" value="KAK7830874.1"/>
    <property type="molecule type" value="Genomic_DNA"/>
</dbReference>
<organism evidence="1 2">
    <name type="scientific">Myodes glareolus</name>
    <name type="common">Bank vole</name>
    <name type="synonym">Clethrionomys glareolus</name>
    <dbReference type="NCBI Taxonomy" id="447135"/>
    <lineage>
        <taxon>Eukaryota</taxon>
        <taxon>Metazoa</taxon>
        <taxon>Chordata</taxon>
        <taxon>Craniata</taxon>
        <taxon>Vertebrata</taxon>
        <taxon>Euteleostomi</taxon>
        <taxon>Mammalia</taxon>
        <taxon>Eutheria</taxon>
        <taxon>Euarchontoglires</taxon>
        <taxon>Glires</taxon>
        <taxon>Rodentia</taxon>
        <taxon>Myomorpha</taxon>
        <taxon>Muroidea</taxon>
        <taxon>Cricetidae</taxon>
        <taxon>Arvicolinae</taxon>
        <taxon>Myodes</taxon>
    </lineage>
</organism>
<keyword evidence="2" id="KW-1185">Reference proteome</keyword>
<gene>
    <name evidence="1" type="ORF">U0070_018418</name>
</gene>
<dbReference type="Proteomes" id="UP001488838">
    <property type="component" value="Unassembled WGS sequence"/>
</dbReference>
<sequence length="80" mass="8912">MLALTVSSPFCPHHFPHTEVSPTGYKDGLDKNGQDSPEQQVGCLHLVFTFETVKPESRGQDRKLSKLGEIIYCGHYHSLA</sequence>